<sequence length="70" mass="7803">MALFKYIFIVISANDNGEGTVCPFMVLFTGCWKTNVLGLLSTCFLLVNMQYIVEKELKGQSNILGLVFCC</sequence>
<reference evidence="1 2" key="2">
    <citation type="submission" date="2020-07" db="EMBL/GenBank/DDBJ databases">
        <title>Genome assembly of wild tea tree DASZ reveals pedigree and selection history of tea varieties.</title>
        <authorList>
            <person name="Zhang W."/>
        </authorList>
    </citation>
    <scope>NUCLEOTIDE SEQUENCE [LARGE SCALE GENOMIC DNA]</scope>
    <source>
        <strain evidence="2">cv. G240</strain>
        <tissue evidence="1">Leaf</tissue>
    </source>
</reference>
<comment type="caution">
    <text evidence="1">The sequence shown here is derived from an EMBL/GenBank/DDBJ whole genome shotgun (WGS) entry which is preliminary data.</text>
</comment>
<keyword evidence="2" id="KW-1185">Reference proteome</keyword>
<evidence type="ECO:0000313" key="2">
    <source>
        <dbReference type="Proteomes" id="UP000593564"/>
    </source>
</evidence>
<protein>
    <submittedName>
        <fullName evidence="1">Uncharacterized protein</fullName>
    </submittedName>
</protein>
<reference evidence="2" key="1">
    <citation type="journal article" date="2020" name="Nat. Commun.">
        <title>Genome assembly of wild tea tree DASZ reveals pedigree and selection history of tea varieties.</title>
        <authorList>
            <person name="Zhang W."/>
            <person name="Zhang Y."/>
            <person name="Qiu H."/>
            <person name="Guo Y."/>
            <person name="Wan H."/>
            <person name="Zhang X."/>
            <person name="Scossa F."/>
            <person name="Alseekh S."/>
            <person name="Zhang Q."/>
            <person name="Wang P."/>
            <person name="Xu L."/>
            <person name="Schmidt M.H."/>
            <person name="Jia X."/>
            <person name="Li D."/>
            <person name="Zhu A."/>
            <person name="Guo F."/>
            <person name="Chen W."/>
            <person name="Ni D."/>
            <person name="Usadel B."/>
            <person name="Fernie A.R."/>
            <person name="Wen W."/>
        </authorList>
    </citation>
    <scope>NUCLEOTIDE SEQUENCE [LARGE SCALE GENOMIC DNA]</scope>
    <source>
        <strain evidence="2">cv. G240</strain>
    </source>
</reference>
<dbReference type="Proteomes" id="UP000593564">
    <property type="component" value="Unassembled WGS sequence"/>
</dbReference>
<gene>
    <name evidence="1" type="ORF">HYC85_006909</name>
</gene>
<accession>A0A7J7HMG5</accession>
<dbReference type="PROSITE" id="PS51257">
    <property type="entry name" value="PROKAR_LIPOPROTEIN"/>
    <property type="match status" value="1"/>
</dbReference>
<dbReference type="AlphaFoldDB" id="A0A7J7HMG5"/>
<dbReference type="EMBL" id="JACBKZ010000003">
    <property type="protein sequence ID" value="KAF5954053.1"/>
    <property type="molecule type" value="Genomic_DNA"/>
</dbReference>
<proteinExistence type="predicted"/>
<name>A0A7J7HMG5_CAMSI</name>
<evidence type="ECO:0000313" key="1">
    <source>
        <dbReference type="EMBL" id="KAF5954053.1"/>
    </source>
</evidence>
<organism evidence="1 2">
    <name type="scientific">Camellia sinensis</name>
    <name type="common">Tea plant</name>
    <name type="synonym">Thea sinensis</name>
    <dbReference type="NCBI Taxonomy" id="4442"/>
    <lineage>
        <taxon>Eukaryota</taxon>
        <taxon>Viridiplantae</taxon>
        <taxon>Streptophyta</taxon>
        <taxon>Embryophyta</taxon>
        <taxon>Tracheophyta</taxon>
        <taxon>Spermatophyta</taxon>
        <taxon>Magnoliopsida</taxon>
        <taxon>eudicotyledons</taxon>
        <taxon>Gunneridae</taxon>
        <taxon>Pentapetalae</taxon>
        <taxon>asterids</taxon>
        <taxon>Ericales</taxon>
        <taxon>Theaceae</taxon>
        <taxon>Camellia</taxon>
    </lineage>
</organism>